<evidence type="ECO:0000256" key="4">
    <source>
        <dbReference type="ARBA" id="ARBA00010051"/>
    </source>
</evidence>
<comment type="similarity">
    <text evidence="5">In the N-terminal section; belongs to the radical SAM superfamily. CofG family.</text>
</comment>
<dbReference type="GO" id="GO:0044689">
    <property type="term" value="F:7,8-didemethyl-8-hydroxy-5-deazariboflavin synthase activity"/>
    <property type="evidence" value="ECO:0007669"/>
    <property type="project" value="UniProtKB-EC"/>
</dbReference>
<dbReference type="GO" id="GO:0141093">
    <property type="term" value="F:5-amino-6-(D-ribitylamino)uracil--L-tyrosine 4-hydroxyphenyl transferase activity"/>
    <property type="evidence" value="ECO:0007669"/>
    <property type="project" value="UniProtKB-EC"/>
</dbReference>
<dbReference type="InterPro" id="IPR019939">
    <property type="entry name" value="CofG_family"/>
</dbReference>
<feature type="domain" description="Radical SAM core" evidence="19">
    <location>
        <begin position="475"/>
        <end position="713"/>
    </location>
</feature>
<dbReference type="InterPro" id="IPR058240">
    <property type="entry name" value="rSAM_sf"/>
</dbReference>
<dbReference type="SFLD" id="SFLDS00029">
    <property type="entry name" value="Radical_SAM"/>
    <property type="match status" value="3"/>
</dbReference>
<dbReference type="EMBL" id="CP045121">
    <property type="protein sequence ID" value="QIN78631.1"/>
    <property type="molecule type" value="Genomic_DNA"/>
</dbReference>
<comment type="pathway">
    <text evidence="3">Cofactor biosynthesis; coenzyme F0 biosynthesis.</text>
</comment>
<evidence type="ECO:0000259" key="19">
    <source>
        <dbReference type="PROSITE" id="PS51918"/>
    </source>
</evidence>
<evidence type="ECO:0000256" key="3">
    <source>
        <dbReference type="ARBA" id="ARBA00004712"/>
    </source>
</evidence>
<dbReference type="SFLD" id="SFLDG01389">
    <property type="entry name" value="menaquinone_synthsis_involved"/>
    <property type="match status" value="1"/>
</dbReference>
<evidence type="ECO:0000256" key="10">
    <source>
        <dbReference type="ARBA" id="ARBA00022679"/>
    </source>
</evidence>
<proteinExistence type="inferred from homology"/>
<organism evidence="20 21">
    <name type="scientific">Rubrobacter marinus</name>
    <dbReference type="NCBI Taxonomy" id="2653852"/>
    <lineage>
        <taxon>Bacteria</taxon>
        <taxon>Bacillati</taxon>
        <taxon>Actinomycetota</taxon>
        <taxon>Rubrobacteria</taxon>
        <taxon>Rubrobacterales</taxon>
        <taxon>Rubrobacteraceae</taxon>
        <taxon>Rubrobacter</taxon>
    </lineage>
</organism>
<dbReference type="InterPro" id="IPR006638">
    <property type="entry name" value="Elp3/MiaA/NifB-like_rSAM"/>
</dbReference>
<evidence type="ECO:0000256" key="2">
    <source>
        <dbReference type="ARBA" id="ARBA00003692"/>
    </source>
</evidence>
<evidence type="ECO:0000256" key="11">
    <source>
        <dbReference type="ARBA" id="ARBA00022691"/>
    </source>
</evidence>
<dbReference type="NCBIfam" id="NF004884">
    <property type="entry name" value="PRK06245.1"/>
    <property type="match status" value="1"/>
</dbReference>
<dbReference type="CDD" id="cd01335">
    <property type="entry name" value="Radical_SAM"/>
    <property type="match status" value="2"/>
</dbReference>
<keyword evidence="14" id="KW-0411">Iron-sulfur</keyword>
<dbReference type="SFLD" id="SFLDG01064">
    <property type="entry name" value="F420__menaquinone_cofactor_bio"/>
    <property type="match status" value="3"/>
</dbReference>
<dbReference type="HAMAP" id="MF_01611">
    <property type="entry name" value="FO_synth_sub1"/>
    <property type="match status" value="1"/>
</dbReference>
<evidence type="ECO:0000256" key="18">
    <source>
        <dbReference type="SAM" id="MobiDB-lite"/>
    </source>
</evidence>
<evidence type="ECO:0000256" key="12">
    <source>
        <dbReference type="ARBA" id="ARBA00022723"/>
    </source>
</evidence>
<keyword evidence="21" id="KW-1185">Reference proteome</keyword>
<dbReference type="SFLD" id="SFLDF00294">
    <property type="entry name" value="7_8-didemethyl-8-hydroxy-5-dea"/>
    <property type="match status" value="1"/>
</dbReference>
<sequence>MRAQESYAGLIGKSVSGGALGREEARDLGRFAHEAPGPAMEAAARVRDRLFGPRISYSRKVFIPLTKLCRDNCGYCTFAHGPRPGERAYLTPEEVLEIARAGAEAGCKEALFTLGDKPEKRYPEAKRELREMGFSSTIEYLVHCCRLVLQETGLLPHANPGVLSEDEVRALREVSVSQGIMLEGISERLLGRDMAHWASPDKVPARRLETLEAAGRQGVPFTTGILIGIGETVEERVDALLEIRTVHERHGHVQECIVQNFRAKPGTRMALAPEPDEKEMLATIALARLLLPGDVAVQAPPNLAGGAADAGQSYARYIGAGINDWGGVSPVTPDHVNPERPWPHLEELRRATEAEGYLLLERLALHPSYASGAERWVDEEIRPRVLAAQDAEGFARVEDWSPGTTEPIPTETVREARGGRPSGMRPEFARALAASGERDLDEEEISLLFTARGTELSELCRVADELRQEVVGDEITYVINRNINYTNLCYFRCRFCAFSKGPKSLNLRGDPYLLDPSEVARRAREAWEKGATEVCMVGGIHAKFTGDNYIEYLRAVKDEVPEMHVHAFTPLEVFQGAQTLGVPVEEFLVDLKDAGLGTLPGTAAEVLDDEIREIICPDKVNTQEWSDVMRAAHAVGLRSTATIMFGHVDGPVNWARHLTVLRDIQAETGGFTEFVPLPFVHMGAPLFLQGKSRRGPTFAETVKMHAVARISLHGYIDNIQVSWVKLGEEGAKLCLQAGCNDLGGTLMNESISRAAGASHGQEMTPPELERMILEIGRTPRRRTTLYGTPERAYSPTR</sequence>
<protein>
    <recommendedName>
        <fullName evidence="8">FO synthase</fullName>
        <ecNumber evidence="7">2.5.1.147</ecNumber>
        <ecNumber evidence="6">4.3.1.32</ecNumber>
    </recommendedName>
</protein>
<evidence type="ECO:0000256" key="7">
    <source>
        <dbReference type="ARBA" id="ARBA00012289"/>
    </source>
</evidence>
<dbReference type="GO" id="GO:0051539">
    <property type="term" value="F:4 iron, 4 sulfur cluster binding"/>
    <property type="evidence" value="ECO:0007669"/>
    <property type="project" value="UniProtKB-KW"/>
</dbReference>
<dbReference type="SFLD" id="SFLDF00343">
    <property type="entry name" value="aminofutalosine_synthase_(mqnE"/>
    <property type="match status" value="1"/>
</dbReference>
<dbReference type="PROSITE" id="PS51918">
    <property type="entry name" value="RADICAL_SAM"/>
    <property type="match status" value="2"/>
</dbReference>
<dbReference type="InterPro" id="IPR013785">
    <property type="entry name" value="Aldolase_TIM"/>
</dbReference>
<dbReference type="UniPathway" id="UPA00072"/>
<dbReference type="InterPro" id="IPR034405">
    <property type="entry name" value="F420"/>
</dbReference>
<keyword evidence="12" id="KW-0479">Metal-binding</keyword>
<comment type="cofactor">
    <cofactor evidence="1">
        <name>[4Fe-4S] cluster</name>
        <dbReference type="ChEBI" id="CHEBI:49883"/>
    </cofactor>
</comment>
<keyword evidence="15" id="KW-0456">Lyase</keyword>
<dbReference type="PANTHER" id="PTHR43076:SF1">
    <property type="entry name" value="LIPOYL SYNTHASE 2"/>
    <property type="match status" value="1"/>
</dbReference>
<dbReference type="InterPro" id="IPR020050">
    <property type="entry name" value="FO_synthase_su2"/>
</dbReference>
<dbReference type="Pfam" id="PF04055">
    <property type="entry name" value="Radical_SAM"/>
    <property type="match status" value="2"/>
</dbReference>
<feature type="region of interest" description="Disordered" evidence="18">
    <location>
        <begin position="399"/>
        <end position="425"/>
    </location>
</feature>
<keyword evidence="11" id="KW-0949">S-adenosyl-L-methionine</keyword>
<comment type="catalytic activity">
    <reaction evidence="17">
        <text>5-amino-5-(4-hydroxybenzyl)-6-(D-ribitylimino)-5,6-dihydrouracil + S-adenosyl-L-methionine = 7,8-didemethyl-8-hydroxy-5-deazariboflavin + 5'-deoxyadenosine + L-methionine + NH4(+) + H(+)</text>
        <dbReference type="Rhea" id="RHEA:55204"/>
        <dbReference type="ChEBI" id="CHEBI:15378"/>
        <dbReference type="ChEBI" id="CHEBI:17319"/>
        <dbReference type="ChEBI" id="CHEBI:28938"/>
        <dbReference type="ChEBI" id="CHEBI:57844"/>
        <dbReference type="ChEBI" id="CHEBI:59789"/>
        <dbReference type="ChEBI" id="CHEBI:59904"/>
        <dbReference type="ChEBI" id="CHEBI:85936"/>
        <dbReference type="EC" id="4.3.1.32"/>
    </reaction>
</comment>
<dbReference type="InterPro" id="IPR019940">
    <property type="entry name" value="CofH_family"/>
</dbReference>
<dbReference type="Proteomes" id="UP000502706">
    <property type="component" value="Chromosome"/>
</dbReference>
<dbReference type="SFLD" id="SFLDG01388">
    <property type="entry name" value="7_8-didemethyl-8-hydroxy-5-dea"/>
    <property type="match status" value="2"/>
</dbReference>
<dbReference type="NCBIfam" id="TIGR00423">
    <property type="entry name" value="CofH family radical SAM protein"/>
    <property type="match status" value="1"/>
</dbReference>
<evidence type="ECO:0000256" key="14">
    <source>
        <dbReference type="ARBA" id="ARBA00023014"/>
    </source>
</evidence>
<dbReference type="SUPFAM" id="SSF102114">
    <property type="entry name" value="Radical SAM enzymes"/>
    <property type="match status" value="2"/>
</dbReference>
<dbReference type="PANTHER" id="PTHR43076">
    <property type="entry name" value="FO SYNTHASE (COFH)"/>
    <property type="match status" value="1"/>
</dbReference>
<evidence type="ECO:0000256" key="17">
    <source>
        <dbReference type="ARBA" id="ARBA00048974"/>
    </source>
</evidence>
<evidence type="ECO:0000256" key="13">
    <source>
        <dbReference type="ARBA" id="ARBA00023004"/>
    </source>
</evidence>
<dbReference type="InterPro" id="IPR045567">
    <property type="entry name" value="CofH/MnqC-like_C"/>
</dbReference>
<evidence type="ECO:0000313" key="20">
    <source>
        <dbReference type="EMBL" id="QIN78631.1"/>
    </source>
</evidence>
<evidence type="ECO:0000256" key="15">
    <source>
        <dbReference type="ARBA" id="ARBA00023239"/>
    </source>
</evidence>
<dbReference type="SMART" id="SM00729">
    <property type="entry name" value="Elp3"/>
    <property type="match status" value="1"/>
</dbReference>
<evidence type="ECO:0000256" key="16">
    <source>
        <dbReference type="ARBA" id="ARBA00048468"/>
    </source>
</evidence>
<evidence type="ECO:0000256" key="5">
    <source>
        <dbReference type="ARBA" id="ARBA00010826"/>
    </source>
</evidence>
<dbReference type="GO" id="GO:0046872">
    <property type="term" value="F:metal ion binding"/>
    <property type="evidence" value="ECO:0007669"/>
    <property type="project" value="UniProtKB-KW"/>
</dbReference>
<comment type="similarity">
    <text evidence="4">In the C-terminal section; belongs to the radical SAM superfamily. CofH family.</text>
</comment>
<reference evidence="20 21" key="1">
    <citation type="submission" date="2019-10" db="EMBL/GenBank/DDBJ databases">
        <title>Rubrobacter sp nov SCSIO 52915 isolated from a deep-sea sediment in the South China Sea.</title>
        <authorList>
            <person name="Chen R.W."/>
        </authorList>
    </citation>
    <scope>NUCLEOTIDE SEQUENCE [LARGE SCALE GENOMIC DNA]</scope>
    <source>
        <strain evidence="20 21">SCSIO 52915</strain>
    </source>
</reference>
<name>A0A6G8PWN5_9ACTN</name>
<dbReference type="RefSeq" id="WP_166396308.1">
    <property type="nucleotide sequence ID" value="NZ_CP045121.1"/>
</dbReference>
<keyword evidence="10" id="KW-0808">Transferase</keyword>
<evidence type="ECO:0000256" key="6">
    <source>
        <dbReference type="ARBA" id="ARBA00012126"/>
    </source>
</evidence>
<dbReference type="EC" id="4.3.1.32" evidence="6"/>
<keyword evidence="13" id="KW-0408">Iron</keyword>
<dbReference type="InterPro" id="IPR007197">
    <property type="entry name" value="rSAM"/>
</dbReference>
<keyword evidence="9" id="KW-0004">4Fe-4S</keyword>
<comment type="catalytic activity">
    <reaction evidence="16">
        <text>5-amino-6-(D-ribitylamino)uracil + L-tyrosine + S-adenosyl-L-methionine = 5-amino-5-(4-hydroxybenzyl)-6-(D-ribitylimino)-5,6-dihydrouracil + 2-iminoacetate + 5'-deoxyadenosine + L-methionine + H(+)</text>
        <dbReference type="Rhea" id="RHEA:55200"/>
        <dbReference type="ChEBI" id="CHEBI:15378"/>
        <dbReference type="ChEBI" id="CHEBI:15934"/>
        <dbReference type="ChEBI" id="CHEBI:17319"/>
        <dbReference type="ChEBI" id="CHEBI:57844"/>
        <dbReference type="ChEBI" id="CHEBI:58315"/>
        <dbReference type="ChEBI" id="CHEBI:59789"/>
        <dbReference type="ChEBI" id="CHEBI:77846"/>
        <dbReference type="ChEBI" id="CHEBI:85936"/>
        <dbReference type="EC" id="2.5.1.147"/>
    </reaction>
</comment>
<accession>A0A6G8PWN5</accession>
<dbReference type="FunFam" id="3.20.20.70:FF:000134">
    <property type="entry name" value="7,8-didemethyl-8-hydroxy-5-deazariboflavin synthase"/>
    <property type="match status" value="1"/>
</dbReference>
<evidence type="ECO:0000256" key="1">
    <source>
        <dbReference type="ARBA" id="ARBA00001966"/>
    </source>
</evidence>
<dbReference type="KEGG" id="rmar:GBA65_08975"/>
<dbReference type="NCBIfam" id="TIGR03550">
    <property type="entry name" value="F420_cofG"/>
    <property type="match status" value="1"/>
</dbReference>
<comment type="function">
    <text evidence="2">Catalyzes the radical-mediated synthesis of 7,8-didemethyl-8-hydroxy-5-deazariboflavin (FO) from 5-amino-6-(D-ribitylamino)uracil and L-tyrosine.</text>
</comment>
<evidence type="ECO:0000313" key="21">
    <source>
        <dbReference type="Proteomes" id="UP000502706"/>
    </source>
</evidence>
<dbReference type="NCBIfam" id="TIGR03551">
    <property type="entry name" value="F420_cofH"/>
    <property type="match status" value="1"/>
</dbReference>
<dbReference type="NCBIfam" id="NF005609">
    <property type="entry name" value="PRK07360.1"/>
    <property type="match status" value="1"/>
</dbReference>
<dbReference type="Pfam" id="PF19288">
    <property type="entry name" value="CofH_C"/>
    <property type="match status" value="1"/>
</dbReference>
<dbReference type="AlphaFoldDB" id="A0A6G8PWN5"/>
<feature type="domain" description="Radical SAM core" evidence="19">
    <location>
        <begin position="55"/>
        <end position="302"/>
    </location>
</feature>
<evidence type="ECO:0000256" key="9">
    <source>
        <dbReference type="ARBA" id="ARBA00022485"/>
    </source>
</evidence>
<dbReference type="HAMAP" id="MF_01612">
    <property type="entry name" value="FO_synth_sub2"/>
    <property type="match status" value="1"/>
</dbReference>
<dbReference type="Gene3D" id="3.20.20.70">
    <property type="entry name" value="Aldolase class I"/>
    <property type="match status" value="2"/>
</dbReference>
<evidence type="ECO:0000256" key="8">
    <source>
        <dbReference type="ARBA" id="ARBA00022220"/>
    </source>
</evidence>
<dbReference type="EC" id="2.5.1.147" evidence="7"/>
<gene>
    <name evidence="20" type="primary">cofH</name>
    <name evidence="20" type="ORF">GBA65_08975</name>
</gene>